<feature type="chain" id="PRO_5043110158" description="Pectinesterase" evidence="5">
    <location>
        <begin position="32"/>
        <end position="719"/>
    </location>
</feature>
<dbReference type="SUPFAM" id="SSF51126">
    <property type="entry name" value="Pectin lyase-like"/>
    <property type="match status" value="2"/>
</dbReference>
<comment type="pathway">
    <text evidence="1 5">Glycan metabolism; pectin degradation; 2-dehydro-3-deoxy-D-gluconate from pectin: step 1/5.</text>
</comment>
<dbReference type="AlphaFoldDB" id="A0AAV7DTU8"/>
<dbReference type="GO" id="GO:0042545">
    <property type="term" value="P:cell wall modification"/>
    <property type="evidence" value="ECO:0007669"/>
    <property type="project" value="UniProtKB-UniRule"/>
</dbReference>
<dbReference type="InterPro" id="IPR011050">
    <property type="entry name" value="Pectin_lyase_fold/virulence"/>
</dbReference>
<sequence length="719" mass="78808">MASTYKSLFSLFLSFLVVSLFLQNRRHFVKGEQTIEAEKRVLAGTSGLYANVVVAKDGSGNYRTIKEAVERAPSNSPRRYVIYIKAGLYHENVVVEAHKLDLVFVGDGRSRTVLISNRSYPQYSIQDSGALVVLGNGFVGRDMTFRNTAGPKDGPAVAMRNDADRSAFYRCSFVGYQDTLLANINRQFYKDCDIVGTIDFIFGYASAVFQGCNVLARKPLPGQGNVILAQGKREWNAPGGFVLQNCRIAAFEDLGSTKSHLGRPWHKFSTSIIMQTVIDGFIHPGGFVDIMDGIGNERTATFREYKNTGKGADTRNRVKWAGYKVIYNLDEARQYTVANFINGNDWLPALGIPYKAGLEKNKKKMASTNYSFFNHFLSFLLHLLLLSDLSHFVNGERNIPRALAGTSGLTANAVVAQDGNGNYKSISEAVNQAPSNSPSRYVIYIKAGTYAENVLVDLQKKNLAFVGDGIGKTILTSSRSHPSYSILESGALVVRGDGFSAQYMTFENTAGPSPGPAVAMRNDADRSAFYRCSFVGFQDTLFANKNRQLYKECDVVGTIDFIFGEAAVVFQDCNILPRKPLFGQANAIIAQGKEANAAPGGIVLQKCRISAFEDLGSTQSYLGRPWHKYSTAIIMETTIDGLIDPAGFVEFPGSAANEETATLREYANNGEGSDTRNRVKWAGYRVIDDAGEAQQYTVANFINGNDWLPALGIPYNGGL</sequence>
<organism evidence="7 8">
    <name type="scientific">Aristolochia fimbriata</name>
    <name type="common">White veined hardy Dutchman's pipe vine</name>
    <dbReference type="NCBI Taxonomy" id="158543"/>
    <lineage>
        <taxon>Eukaryota</taxon>
        <taxon>Viridiplantae</taxon>
        <taxon>Streptophyta</taxon>
        <taxon>Embryophyta</taxon>
        <taxon>Tracheophyta</taxon>
        <taxon>Spermatophyta</taxon>
        <taxon>Magnoliopsida</taxon>
        <taxon>Magnoliidae</taxon>
        <taxon>Piperales</taxon>
        <taxon>Aristolochiaceae</taxon>
        <taxon>Aristolochia</taxon>
    </lineage>
</organism>
<evidence type="ECO:0000313" key="7">
    <source>
        <dbReference type="EMBL" id="KAG9439581.1"/>
    </source>
</evidence>
<protein>
    <recommendedName>
        <fullName evidence="5">Pectinesterase</fullName>
        <ecNumber evidence="5">3.1.1.11</ecNumber>
    </recommendedName>
</protein>
<keyword evidence="3 5" id="KW-0063">Aspartyl esterase</keyword>
<dbReference type="Gene3D" id="2.160.20.10">
    <property type="entry name" value="Single-stranded right-handed beta-helix, Pectin lyase-like"/>
    <property type="match status" value="2"/>
</dbReference>
<dbReference type="InterPro" id="IPR033131">
    <property type="entry name" value="Pectinesterase_Asp_AS"/>
</dbReference>
<evidence type="ECO:0000256" key="4">
    <source>
        <dbReference type="PROSITE-ProRule" id="PRU10040"/>
    </source>
</evidence>
<name>A0AAV7DTU8_ARIFI</name>
<proteinExistence type="predicted"/>
<dbReference type="EC" id="3.1.1.11" evidence="5"/>
<dbReference type="InterPro" id="IPR000070">
    <property type="entry name" value="Pectinesterase_cat"/>
</dbReference>
<evidence type="ECO:0000313" key="8">
    <source>
        <dbReference type="Proteomes" id="UP000825729"/>
    </source>
</evidence>
<feature type="domain" description="Pectinesterase catalytic" evidence="6">
    <location>
        <begin position="51"/>
        <end position="344"/>
    </location>
</feature>
<evidence type="ECO:0000256" key="1">
    <source>
        <dbReference type="ARBA" id="ARBA00005184"/>
    </source>
</evidence>
<feature type="domain" description="Pectinesterase catalytic" evidence="6">
    <location>
        <begin position="412"/>
        <end position="705"/>
    </location>
</feature>
<comment type="caution">
    <text evidence="7">The sequence shown here is derived from an EMBL/GenBank/DDBJ whole genome shotgun (WGS) entry which is preliminary data.</text>
</comment>
<evidence type="ECO:0000256" key="2">
    <source>
        <dbReference type="ARBA" id="ARBA00022801"/>
    </source>
</evidence>
<keyword evidence="5" id="KW-0732">Signal</keyword>
<evidence type="ECO:0000259" key="6">
    <source>
        <dbReference type="Pfam" id="PF01095"/>
    </source>
</evidence>
<evidence type="ECO:0000256" key="5">
    <source>
        <dbReference type="RuleBase" id="RU000589"/>
    </source>
</evidence>
<dbReference type="PROSITE" id="PS00503">
    <property type="entry name" value="PECTINESTERASE_2"/>
    <property type="match status" value="2"/>
</dbReference>
<keyword evidence="2 5" id="KW-0378">Hydrolase</keyword>
<dbReference type="InterPro" id="IPR012334">
    <property type="entry name" value="Pectin_lyas_fold"/>
</dbReference>
<feature type="signal peptide" evidence="5">
    <location>
        <begin position="1"/>
        <end position="31"/>
    </location>
</feature>
<gene>
    <name evidence="7" type="ORF">H6P81_019746</name>
</gene>
<dbReference type="FunFam" id="2.160.20.10:FF:000001">
    <property type="entry name" value="Pectinesterase"/>
    <property type="match status" value="2"/>
</dbReference>
<feature type="active site" evidence="4">
    <location>
        <position position="560"/>
    </location>
</feature>
<comment type="catalytic activity">
    <reaction evidence="5">
        <text>[(1-&gt;4)-alpha-D-galacturonosyl methyl ester](n) + n H2O = [(1-&gt;4)-alpha-D-galacturonosyl](n) + n methanol + n H(+)</text>
        <dbReference type="Rhea" id="RHEA:22380"/>
        <dbReference type="Rhea" id="RHEA-COMP:14570"/>
        <dbReference type="Rhea" id="RHEA-COMP:14573"/>
        <dbReference type="ChEBI" id="CHEBI:15377"/>
        <dbReference type="ChEBI" id="CHEBI:15378"/>
        <dbReference type="ChEBI" id="CHEBI:17790"/>
        <dbReference type="ChEBI" id="CHEBI:140522"/>
        <dbReference type="ChEBI" id="CHEBI:140523"/>
        <dbReference type="EC" id="3.1.1.11"/>
    </reaction>
</comment>
<reference evidence="7 8" key="1">
    <citation type="submission" date="2021-07" db="EMBL/GenBank/DDBJ databases">
        <title>The Aristolochia fimbriata genome: insights into angiosperm evolution, floral development and chemical biosynthesis.</title>
        <authorList>
            <person name="Jiao Y."/>
        </authorList>
    </citation>
    <scope>NUCLEOTIDE SEQUENCE [LARGE SCALE GENOMIC DNA]</scope>
    <source>
        <strain evidence="7">IBCAS-2021</strain>
        <tissue evidence="7">Leaf</tissue>
    </source>
</reference>
<accession>A0AAV7DTU8</accession>
<feature type="active site" evidence="4">
    <location>
        <position position="199"/>
    </location>
</feature>
<keyword evidence="8" id="KW-1185">Reference proteome</keyword>
<evidence type="ECO:0000256" key="3">
    <source>
        <dbReference type="ARBA" id="ARBA00023085"/>
    </source>
</evidence>
<dbReference type="GO" id="GO:0045490">
    <property type="term" value="P:pectin catabolic process"/>
    <property type="evidence" value="ECO:0007669"/>
    <property type="project" value="UniProtKB-UniRule"/>
</dbReference>
<dbReference type="Pfam" id="PF01095">
    <property type="entry name" value="Pectinesterase"/>
    <property type="match status" value="2"/>
</dbReference>
<dbReference type="PANTHER" id="PTHR31707">
    <property type="entry name" value="PECTINESTERASE"/>
    <property type="match status" value="1"/>
</dbReference>
<dbReference type="Proteomes" id="UP000825729">
    <property type="component" value="Unassembled WGS sequence"/>
</dbReference>
<dbReference type="EMBL" id="JAINDJ010000008">
    <property type="protein sequence ID" value="KAG9439581.1"/>
    <property type="molecule type" value="Genomic_DNA"/>
</dbReference>
<dbReference type="GO" id="GO:0030599">
    <property type="term" value="F:pectinesterase activity"/>
    <property type="evidence" value="ECO:0007669"/>
    <property type="project" value="UniProtKB-UniRule"/>
</dbReference>